<feature type="transmembrane region" description="Helical" evidence="12">
    <location>
        <begin position="102"/>
        <end position="123"/>
    </location>
</feature>
<feature type="transmembrane region" description="Helical" evidence="12">
    <location>
        <begin position="27"/>
        <end position="46"/>
    </location>
</feature>
<comment type="function">
    <text evidence="12">Structural component of the gap junctions.</text>
</comment>
<organism evidence="14 15">
    <name type="scientific">Strongyloides papillosus</name>
    <name type="common">Intestinal threadworm</name>
    <dbReference type="NCBI Taxonomy" id="174720"/>
    <lineage>
        <taxon>Eukaryota</taxon>
        <taxon>Metazoa</taxon>
        <taxon>Ecdysozoa</taxon>
        <taxon>Nematoda</taxon>
        <taxon>Chromadorea</taxon>
        <taxon>Rhabditida</taxon>
        <taxon>Tylenchina</taxon>
        <taxon>Panagrolaimomorpha</taxon>
        <taxon>Strongyloidoidea</taxon>
        <taxon>Strongyloididae</taxon>
        <taxon>Strongyloides</taxon>
    </lineage>
</organism>
<evidence type="ECO:0000256" key="2">
    <source>
        <dbReference type="ARBA" id="ARBA00004651"/>
    </source>
</evidence>
<evidence type="ECO:0000256" key="11">
    <source>
        <dbReference type="ARBA" id="ARBA00023303"/>
    </source>
</evidence>
<evidence type="ECO:0000256" key="4">
    <source>
        <dbReference type="ARBA" id="ARBA00022475"/>
    </source>
</evidence>
<dbReference type="GO" id="GO:0005921">
    <property type="term" value="C:gap junction"/>
    <property type="evidence" value="ECO:0007669"/>
    <property type="project" value="UniProtKB-SubCell"/>
</dbReference>
<evidence type="ECO:0000256" key="1">
    <source>
        <dbReference type="ARBA" id="ARBA00004610"/>
    </source>
</evidence>
<evidence type="ECO:0000256" key="9">
    <source>
        <dbReference type="ARBA" id="ARBA00023065"/>
    </source>
</evidence>
<reference evidence="15" key="1">
    <citation type="submission" date="2017-02" db="UniProtKB">
        <authorList>
            <consortium name="WormBaseParasite"/>
        </authorList>
    </citation>
    <scope>IDENTIFICATION</scope>
</reference>
<feature type="region of interest" description="Disordered" evidence="13">
    <location>
        <begin position="454"/>
        <end position="481"/>
    </location>
</feature>
<keyword evidence="7" id="KW-0965">Cell junction</keyword>
<dbReference type="WBParaSite" id="SPAL_0000028500.1">
    <property type="protein sequence ID" value="SPAL_0000028500.1"/>
    <property type="gene ID" value="SPAL_0000028500"/>
</dbReference>
<dbReference type="InterPro" id="IPR000990">
    <property type="entry name" value="Innexin"/>
</dbReference>
<evidence type="ECO:0000256" key="10">
    <source>
        <dbReference type="ARBA" id="ARBA00023136"/>
    </source>
</evidence>
<keyword evidence="4" id="KW-1003">Cell membrane</keyword>
<keyword evidence="8 12" id="KW-1133">Transmembrane helix</keyword>
<comment type="similarity">
    <text evidence="12">Belongs to the pannexin family.</text>
</comment>
<keyword evidence="10 12" id="KW-0472">Membrane</keyword>
<feature type="transmembrane region" description="Helical" evidence="12">
    <location>
        <begin position="190"/>
        <end position="212"/>
    </location>
</feature>
<dbReference type="AlphaFoldDB" id="A0A0N5B2H8"/>
<dbReference type="PROSITE" id="PS51013">
    <property type="entry name" value="PANNEXIN"/>
    <property type="match status" value="1"/>
</dbReference>
<keyword evidence="14" id="KW-1185">Reference proteome</keyword>
<keyword evidence="5 12" id="KW-0812">Transmembrane</keyword>
<gene>
    <name evidence="12" type="primary">inx</name>
</gene>
<dbReference type="PANTHER" id="PTHR11893">
    <property type="entry name" value="INNEXIN"/>
    <property type="match status" value="1"/>
</dbReference>
<evidence type="ECO:0000256" key="3">
    <source>
        <dbReference type="ARBA" id="ARBA00022448"/>
    </source>
</evidence>
<evidence type="ECO:0000256" key="8">
    <source>
        <dbReference type="ARBA" id="ARBA00022989"/>
    </source>
</evidence>
<dbReference type="PRINTS" id="PR01262">
    <property type="entry name" value="INNEXIN"/>
</dbReference>
<feature type="compositionally biased region" description="Acidic residues" evidence="13">
    <location>
        <begin position="499"/>
        <end position="508"/>
    </location>
</feature>
<evidence type="ECO:0000256" key="7">
    <source>
        <dbReference type="ARBA" id="ARBA00022949"/>
    </source>
</evidence>
<evidence type="ECO:0000313" key="15">
    <source>
        <dbReference type="WBParaSite" id="SPAL_0000028500.1"/>
    </source>
</evidence>
<keyword evidence="3 12" id="KW-0813">Transport</keyword>
<feature type="compositionally biased region" description="Gly residues" evidence="13">
    <location>
        <begin position="530"/>
        <end position="539"/>
    </location>
</feature>
<name>A0A0N5B2H8_STREA</name>
<evidence type="ECO:0000313" key="14">
    <source>
        <dbReference type="Proteomes" id="UP000046392"/>
    </source>
</evidence>
<sequence>MVFAEIVGTLSFLQPQADDDISDRLHYYYTSTFLLVTAVLISLKMFGGRPIECWLPAEYKPAWEDYTEMYCWARNTYYVPFSQTIPDEKEEREDRMISYYQWTPFFLVISAFLFYSPCLIWRVMYDRSGIRLKDIMAFGNDRANIQPTMRQKNVNGLAVHLTSIFRHRFCFGSQHTYHLKLLSKLINLRFCASFLTFLYLGIKILFLINVLFQMYLMNKFLQTDGYGIYGLSVIKDLMFGRPWAESGNFPRITYCDLDIRLMGAIQRHTVQCVLVINIFTEKVFILLWLWYTLLTITSIVSLISWIWSSVFYESRKKFIIRRLKLADINFSEKKSNDDVDEFVRNHIKMDGVFVLKMLTIHSGILVCCEVVDKMWDIFQESKRQSFEPQYEDEIKVDSLYPHFQRRKTSMLVPLVTIDEPYVIPPVSPPLSQDTSPLIPGSQNSIKRERLKPTVSLTPVTPPPLSRGSRSTHLARARGKGKSGILAKQMLSRIGNYAQDNDEDNEESDNLLLYSSIPSSSHTRKTAYSMGGKGRLPGRR</sequence>
<dbReference type="PANTHER" id="PTHR11893:SF44">
    <property type="entry name" value="INNEXIN"/>
    <property type="match status" value="1"/>
</dbReference>
<evidence type="ECO:0000256" key="12">
    <source>
        <dbReference type="RuleBase" id="RU010713"/>
    </source>
</evidence>
<accession>A0A0N5B2H8</accession>
<keyword evidence="6" id="KW-0303">Gap junction</keyword>
<dbReference type="Pfam" id="PF00876">
    <property type="entry name" value="Innexin"/>
    <property type="match status" value="1"/>
</dbReference>
<evidence type="ECO:0000256" key="13">
    <source>
        <dbReference type="SAM" id="MobiDB-lite"/>
    </source>
</evidence>
<proteinExistence type="inferred from homology"/>
<keyword evidence="11 12" id="KW-0407">Ion channel</keyword>
<dbReference type="GO" id="GO:0005886">
    <property type="term" value="C:plasma membrane"/>
    <property type="evidence" value="ECO:0007669"/>
    <property type="project" value="UniProtKB-SubCell"/>
</dbReference>
<keyword evidence="9 12" id="KW-0406">Ion transport</keyword>
<protein>
    <recommendedName>
        <fullName evidence="12">Innexin</fullName>
    </recommendedName>
</protein>
<feature type="transmembrane region" description="Helical" evidence="12">
    <location>
        <begin position="288"/>
        <end position="312"/>
    </location>
</feature>
<evidence type="ECO:0000256" key="5">
    <source>
        <dbReference type="ARBA" id="ARBA00022692"/>
    </source>
</evidence>
<comment type="subcellular location">
    <subcellularLocation>
        <location evidence="1">Cell junction</location>
        <location evidence="1">Gap junction</location>
    </subcellularLocation>
    <subcellularLocation>
        <location evidence="2 12">Cell membrane</location>
        <topology evidence="2 12">Multi-pass membrane protein</topology>
    </subcellularLocation>
</comment>
<dbReference type="Proteomes" id="UP000046392">
    <property type="component" value="Unplaced"/>
</dbReference>
<dbReference type="GO" id="GO:0005243">
    <property type="term" value="F:gap junction channel activity"/>
    <property type="evidence" value="ECO:0007669"/>
    <property type="project" value="TreeGrafter"/>
</dbReference>
<dbReference type="GO" id="GO:0034220">
    <property type="term" value="P:monoatomic ion transmembrane transport"/>
    <property type="evidence" value="ECO:0007669"/>
    <property type="project" value="UniProtKB-KW"/>
</dbReference>
<evidence type="ECO:0000256" key="6">
    <source>
        <dbReference type="ARBA" id="ARBA00022868"/>
    </source>
</evidence>
<feature type="region of interest" description="Disordered" evidence="13">
    <location>
        <begin position="497"/>
        <end position="539"/>
    </location>
</feature>